<proteinExistence type="predicted"/>
<dbReference type="AlphaFoldDB" id="A0A7Y2EAY8"/>
<reference evidence="5 6" key="1">
    <citation type="submission" date="2020-03" db="EMBL/GenBank/DDBJ databases">
        <title>Metabolic flexibility allows generalist bacteria to become dominant in a frequently disturbed ecosystem.</title>
        <authorList>
            <person name="Chen Y.-J."/>
            <person name="Leung P.M."/>
            <person name="Bay S.K."/>
            <person name="Hugenholtz P."/>
            <person name="Kessler A.J."/>
            <person name="Shelley G."/>
            <person name="Waite D.W."/>
            <person name="Cook P.L."/>
            <person name="Greening C."/>
        </authorList>
    </citation>
    <scope>NUCLEOTIDE SEQUENCE [LARGE SCALE GENOMIC DNA]</scope>
    <source>
        <strain evidence="5">SS_bin_28</strain>
    </source>
</reference>
<dbReference type="Pfam" id="PF00160">
    <property type="entry name" value="Pro_isomerase"/>
    <property type="match status" value="1"/>
</dbReference>
<dbReference type="InterPro" id="IPR004155">
    <property type="entry name" value="PBS_lyase_HEAT"/>
</dbReference>
<dbReference type="InterPro" id="IPR020892">
    <property type="entry name" value="Cyclophilin-type_PPIase_CS"/>
</dbReference>
<dbReference type="InterPro" id="IPR016024">
    <property type="entry name" value="ARM-type_fold"/>
</dbReference>
<name>A0A7Y2EAY8_UNCEI</name>
<dbReference type="GO" id="GO:0003755">
    <property type="term" value="F:peptidyl-prolyl cis-trans isomerase activity"/>
    <property type="evidence" value="ECO:0007669"/>
    <property type="project" value="UniProtKB-KW"/>
</dbReference>
<dbReference type="InterPro" id="IPR044666">
    <property type="entry name" value="Cyclophilin_A-like"/>
</dbReference>
<dbReference type="Gene3D" id="2.40.100.10">
    <property type="entry name" value="Cyclophilin-like"/>
    <property type="match status" value="1"/>
</dbReference>
<dbReference type="Pfam" id="PF13646">
    <property type="entry name" value="HEAT_2"/>
    <property type="match status" value="1"/>
</dbReference>
<dbReference type="Proteomes" id="UP000547674">
    <property type="component" value="Unassembled WGS sequence"/>
</dbReference>
<organism evidence="5 6">
    <name type="scientific">Eiseniibacteriota bacterium</name>
    <dbReference type="NCBI Taxonomy" id="2212470"/>
    <lineage>
        <taxon>Bacteria</taxon>
        <taxon>Candidatus Eiseniibacteriota</taxon>
    </lineage>
</organism>
<evidence type="ECO:0000256" key="2">
    <source>
        <dbReference type="ARBA" id="ARBA00023110"/>
    </source>
</evidence>
<keyword evidence="3" id="KW-0413">Isomerase</keyword>
<dbReference type="PROSITE" id="PS00170">
    <property type="entry name" value="CSA_PPIASE_1"/>
    <property type="match status" value="1"/>
</dbReference>
<accession>A0A7Y2EAY8</accession>
<evidence type="ECO:0000313" key="5">
    <source>
        <dbReference type="EMBL" id="NNF08456.1"/>
    </source>
</evidence>
<evidence type="ECO:0000256" key="1">
    <source>
        <dbReference type="ARBA" id="ARBA00013194"/>
    </source>
</evidence>
<dbReference type="InterPro" id="IPR029000">
    <property type="entry name" value="Cyclophilin-like_dom_sf"/>
</dbReference>
<evidence type="ECO:0000313" key="6">
    <source>
        <dbReference type="Proteomes" id="UP000547674"/>
    </source>
</evidence>
<dbReference type="GO" id="GO:0006457">
    <property type="term" value="P:protein folding"/>
    <property type="evidence" value="ECO:0007669"/>
    <property type="project" value="InterPro"/>
</dbReference>
<gene>
    <name evidence="5" type="ORF">HKN21_16970</name>
</gene>
<dbReference type="PANTHER" id="PTHR45625">
    <property type="entry name" value="PEPTIDYL-PROLYL CIS-TRANS ISOMERASE-RELATED"/>
    <property type="match status" value="1"/>
</dbReference>
<comment type="caution">
    <text evidence="5">The sequence shown here is derived from an EMBL/GenBank/DDBJ whole genome shotgun (WGS) entry which is preliminary data.</text>
</comment>
<dbReference type="SMART" id="SM00567">
    <property type="entry name" value="EZ_HEAT"/>
    <property type="match status" value="7"/>
</dbReference>
<dbReference type="PRINTS" id="PR00153">
    <property type="entry name" value="CSAPPISMRASE"/>
</dbReference>
<protein>
    <recommendedName>
        <fullName evidence="1">peptidylprolyl isomerase</fullName>
        <ecNumber evidence="1">5.2.1.8</ecNumber>
    </recommendedName>
</protein>
<dbReference type="InterPro" id="IPR002130">
    <property type="entry name" value="Cyclophilin-type_PPIase_dom"/>
</dbReference>
<evidence type="ECO:0000259" key="4">
    <source>
        <dbReference type="PROSITE" id="PS50072"/>
    </source>
</evidence>
<sequence>MNGLVTRLVGAGLVLAVAVGVPPMAKADIDKETLKEILIHEHSRNLADGYLLNLLETGDEATQLRVLQSLASIQDISTLDAITDASQSESAEVRNAAFFAISQMFRDQVEPILLEALNIETDPTVRQTIILGLGKSGTETSVPVLAEILSKNDKVESATAAHALGLLGQRSFSIEDAGPALIQALRSPHREITWRAAFAVQRGKCVSAASGLHRALQSKDTQTKIFACRAVGALKRQKLSESVVPLFQDEDWRVRVEALRAIGDTRNKFFASRASLLLDDPNNSVVLTAIETMGKLGGEGLSRIMDYEFSSDWQIRSAYLMARAQASGEGALLALRDGIRDADWRIRMAAATAFARVPTEQALLVLEPVVQDEMPQVQAAAINSLVQFPQIEAVKFIRPGIKSDDIAVMTSAASAAGQRFDREAVGDLVAAYRNLVSPVDSEAMIAILQALGTILAAGEDDGAIGTLNPVSESKAIVLMKEALEDTDYNVATRASQSLALIEGTDPVEVQARPSLPENWDLDAIVEAELNHSSTRATLVTTRGEIVIDLNASVAPATVANFLALAKEGYYDGLRFHRVVADFVVQTGDPRGDGWGGPGYAIRCEYSPLTYKTGTVGMAHAGKDTGGSQFFVTHSPQPHLDGRYTVFGQVVEGQEVVDKIRIGDKIQEIRLETL</sequence>
<dbReference type="CDD" id="cd00317">
    <property type="entry name" value="cyclophilin"/>
    <property type="match status" value="1"/>
</dbReference>
<dbReference type="Gene3D" id="1.25.10.10">
    <property type="entry name" value="Leucine-rich Repeat Variant"/>
    <property type="match status" value="2"/>
</dbReference>
<dbReference type="InterPro" id="IPR011989">
    <property type="entry name" value="ARM-like"/>
</dbReference>
<dbReference type="EMBL" id="JABDJR010000681">
    <property type="protein sequence ID" value="NNF08456.1"/>
    <property type="molecule type" value="Genomic_DNA"/>
</dbReference>
<dbReference type="PANTHER" id="PTHR45625:SF4">
    <property type="entry name" value="PEPTIDYLPROLYL ISOMERASE DOMAIN AND WD REPEAT-CONTAINING PROTEIN 1"/>
    <property type="match status" value="1"/>
</dbReference>
<feature type="domain" description="PPIase cyclophilin-type" evidence="4">
    <location>
        <begin position="543"/>
        <end position="660"/>
    </location>
</feature>
<evidence type="ECO:0000256" key="3">
    <source>
        <dbReference type="ARBA" id="ARBA00023235"/>
    </source>
</evidence>
<dbReference type="SUPFAM" id="SSF48371">
    <property type="entry name" value="ARM repeat"/>
    <property type="match status" value="1"/>
</dbReference>
<dbReference type="PROSITE" id="PS50072">
    <property type="entry name" value="CSA_PPIASE_2"/>
    <property type="match status" value="1"/>
</dbReference>
<dbReference type="SUPFAM" id="SSF50891">
    <property type="entry name" value="Cyclophilin-like"/>
    <property type="match status" value="1"/>
</dbReference>
<dbReference type="EC" id="5.2.1.8" evidence="1"/>
<keyword evidence="2" id="KW-0697">Rotamase</keyword>